<evidence type="ECO:0000256" key="3">
    <source>
        <dbReference type="ARBA" id="ARBA00022692"/>
    </source>
</evidence>
<dbReference type="PANTHER" id="PTHR45649">
    <property type="entry name" value="AMINO-ACID PERMEASE BAT1"/>
    <property type="match status" value="1"/>
</dbReference>
<keyword evidence="8" id="KW-1185">Reference proteome</keyword>
<keyword evidence="5 6" id="KW-0472">Membrane</keyword>
<proteinExistence type="predicted"/>
<feature type="transmembrane region" description="Helical" evidence="6">
    <location>
        <begin position="161"/>
        <end position="182"/>
    </location>
</feature>
<dbReference type="Pfam" id="PF13520">
    <property type="entry name" value="AA_permease_2"/>
    <property type="match status" value="1"/>
</dbReference>
<feature type="transmembrane region" description="Helical" evidence="6">
    <location>
        <begin position="432"/>
        <end position="463"/>
    </location>
</feature>
<dbReference type="Gene3D" id="1.20.1740.10">
    <property type="entry name" value="Amino acid/polyamine transporter I"/>
    <property type="match status" value="1"/>
</dbReference>
<accession>A0A409W8R3</accession>
<comment type="caution">
    <text evidence="7">The sequence shown here is derived from an EMBL/GenBank/DDBJ whole genome shotgun (WGS) entry which is preliminary data.</text>
</comment>
<feature type="transmembrane region" description="Helical" evidence="6">
    <location>
        <begin position="581"/>
        <end position="601"/>
    </location>
</feature>
<feature type="transmembrane region" description="Helical" evidence="6">
    <location>
        <begin position="258"/>
        <end position="276"/>
    </location>
</feature>
<gene>
    <name evidence="7" type="ORF">CVT26_011453</name>
</gene>
<dbReference type="InterPro" id="IPR002293">
    <property type="entry name" value="AA/rel_permease1"/>
</dbReference>
<dbReference type="GO" id="GO:0022857">
    <property type="term" value="F:transmembrane transporter activity"/>
    <property type="evidence" value="ECO:0007669"/>
    <property type="project" value="InterPro"/>
</dbReference>
<dbReference type="STRING" id="231916.A0A409W8R3"/>
<feature type="transmembrane region" description="Helical" evidence="6">
    <location>
        <begin position="484"/>
        <end position="508"/>
    </location>
</feature>
<reference evidence="7 8" key="1">
    <citation type="journal article" date="2018" name="Evol. Lett.">
        <title>Horizontal gene cluster transfer increased hallucinogenic mushroom diversity.</title>
        <authorList>
            <person name="Reynolds H.T."/>
            <person name="Vijayakumar V."/>
            <person name="Gluck-Thaler E."/>
            <person name="Korotkin H.B."/>
            <person name="Matheny P.B."/>
            <person name="Slot J.C."/>
        </authorList>
    </citation>
    <scope>NUCLEOTIDE SEQUENCE [LARGE SCALE GENOMIC DNA]</scope>
    <source>
        <strain evidence="7 8">SRW20</strain>
    </source>
</reference>
<feature type="transmembrane region" description="Helical" evidence="6">
    <location>
        <begin position="545"/>
        <end position="569"/>
    </location>
</feature>
<dbReference type="Proteomes" id="UP000284706">
    <property type="component" value="Unassembled WGS sequence"/>
</dbReference>
<protein>
    <recommendedName>
        <fullName evidence="9">Amino acid permease/ SLC12A domain-containing protein</fullName>
    </recommendedName>
</protein>
<evidence type="ECO:0000256" key="6">
    <source>
        <dbReference type="SAM" id="Phobius"/>
    </source>
</evidence>
<organism evidence="7 8">
    <name type="scientific">Gymnopilus dilepis</name>
    <dbReference type="NCBI Taxonomy" id="231916"/>
    <lineage>
        <taxon>Eukaryota</taxon>
        <taxon>Fungi</taxon>
        <taxon>Dikarya</taxon>
        <taxon>Basidiomycota</taxon>
        <taxon>Agaricomycotina</taxon>
        <taxon>Agaricomycetes</taxon>
        <taxon>Agaricomycetidae</taxon>
        <taxon>Agaricales</taxon>
        <taxon>Agaricineae</taxon>
        <taxon>Hymenogastraceae</taxon>
        <taxon>Gymnopilus</taxon>
    </lineage>
</organism>
<evidence type="ECO:0000256" key="4">
    <source>
        <dbReference type="ARBA" id="ARBA00022989"/>
    </source>
</evidence>
<keyword evidence="4 6" id="KW-1133">Transmembrane helix</keyword>
<dbReference type="EMBL" id="NHYE01005305">
    <property type="protein sequence ID" value="PPQ74892.1"/>
    <property type="molecule type" value="Genomic_DNA"/>
</dbReference>
<evidence type="ECO:0008006" key="9">
    <source>
        <dbReference type="Google" id="ProtNLM"/>
    </source>
</evidence>
<name>A0A409W8R3_9AGAR</name>
<feature type="transmembrane region" description="Helical" evidence="6">
    <location>
        <begin position="377"/>
        <end position="400"/>
    </location>
</feature>
<evidence type="ECO:0000256" key="1">
    <source>
        <dbReference type="ARBA" id="ARBA00004141"/>
    </source>
</evidence>
<keyword evidence="2" id="KW-0813">Transport</keyword>
<dbReference type="GO" id="GO:0016020">
    <property type="term" value="C:membrane"/>
    <property type="evidence" value="ECO:0007669"/>
    <property type="project" value="UniProtKB-SubCell"/>
</dbReference>
<dbReference type="OrthoDB" id="10054429at2759"/>
<evidence type="ECO:0000313" key="7">
    <source>
        <dbReference type="EMBL" id="PPQ74892.1"/>
    </source>
</evidence>
<evidence type="ECO:0000256" key="2">
    <source>
        <dbReference type="ARBA" id="ARBA00022448"/>
    </source>
</evidence>
<dbReference type="AlphaFoldDB" id="A0A409W8R3"/>
<evidence type="ECO:0000256" key="5">
    <source>
        <dbReference type="ARBA" id="ARBA00023136"/>
    </source>
</evidence>
<dbReference type="InParanoid" id="A0A409W8R3"/>
<dbReference type="PANTHER" id="PTHR45649:SF26">
    <property type="entry name" value="OS04G0435100 PROTEIN"/>
    <property type="match status" value="1"/>
</dbReference>
<keyword evidence="3 6" id="KW-0812">Transmembrane</keyword>
<comment type="subcellular location">
    <subcellularLocation>
        <location evidence="1">Membrane</location>
        <topology evidence="1">Multi-pass membrane protein</topology>
    </subcellularLocation>
</comment>
<feature type="transmembrane region" description="Helical" evidence="6">
    <location>
        <begin position="46"/>
        <end position="62"/>
    </location>
</feature>
<feature type="transmembrane region" description="Helical" evidence="6">
    <location>
        <begin position="514"/>
        <end position="533"/>
    </location>
</feature>
<evidence type="ECO:0000313" key="8">
    <source>
        <dbReference type="Proteomes" id="UP000284706"/>
    </source>
</evidence>
<sequence length="633" mass="69819">MLETPTKDAPTTIQGLPGDKFMADENYESNKRLLELGYQVEFRREMSFFGVLGMSFCAIGILTGMSSAFQTGLFSGGPLGLFWGWNVRPLSRDRRQPLTCSQICSFFMLLIALSLAEICNQENGLNRDPRSPTMGGLYFWVCKMKPDTPALGCKSVPLQQIPIFNVFQVCTGWIYTIAMVLTGTSGNLRYSSRLRPAFPNTHIYESVALYIASLIEIGQQISLSRVEIAAIAWGINILSGLLNTVGTKAIGRMSSFNMWWTIGGTFVLVITLLVKAPEKVCSLLTHVLLDLNEMFPRIQLRSYSRITKSTSLCLSYQLMIRQGDSFTGWSSKGFVVLLGFLQAGLSSRRILQPCAVYTLEGCETAAQVAEEARRAEFLAPVAVVGSIVGSWVVGLVYMLALLFSVQSIAHVQATSYAIPIAQLYFDAVGKKLSLMCIVVIGLAQFMAAATAFTASSRLFYALARDNALPFKQRFMFLNRFQAPVVGVWLSVVIGCVISCAYIGSIIAFNAILSSAAISVMLGYLQPIIIRVFWPSALRERGPFHLGKWSHIINIASFAFTVFICVLFVLPTAHPVNQTNMNYAIVSVGGIFLIVGFTWLFWGRHRFTGPVHTNPDLATTFEDPSSQLEKTVTM</sequence>